<name>A0ABT1P5N8_9ACTN</name>
<dbReference type="RefSeq" id="WP_255924626.1">
    <property type="nucleotide sequence ID" value="NZ_JANFNH010000001.1"/>
</dbReference>
<protein>
    <submittedName>
        <fullName evidence="3">ABC transporter substrate-binding protein</fullName>
    </submittedName>
</protein>
<dbReference type="EMBL" id="JANFNH010000001">
    <property type="protein sequence ID" value="MCQ4040679.1"/>
    <property type="molecule type" value="Genomic_DNA"/>
</dbReference>
<evidence type="ECO:0000256" key="1">
    <source>
        <dbReference type="SAM" id="MobiDB-lite"/>
    </source>
</evidence>
<evidence type="ECO:0000313" key="3">
    <source>
        <dbReference type="EMBL" id="MCQ4040679.1"/>
    </source>
</evidence>
<feature type="region of interest" description="Disordered" evidence="1">
    <location>
        <begin position="264"/>
        <end position="288"/>
    </location>
</feature>
<dbReference type="InterPro" id="IPR028082">
    <property type="entry name" value="Peripla_BP_I"/>
</dbReference>
<dbReference type="SUPFAM" id="SSF53822">
    <property type="entry name" value="Periplasmic binding protein-like I"/>
    <property type="match status" value="1"/>
</dbReference>
<dbReference type="CDD" id="cd06268">
    <property type="entry name" value="PBP1_ABC_transporter_LIVBP-like"/>
    <property type="match status" value="1"/>
</dbReference>
<comment type="caution">
    <text evidence="3">The sequence shown here is derived from an EMBL/GenBank/DDBJ whole genome shotgun (WGS) entry which is preliminary data.</text>
</comment>
<proteinExistence type="predicted"/>
<feature type="transmembrane region" description="Helical" evidence="2">
    <location>
        <begin position="12"/>
        <end position="33"/>
    </location>
</feature>
<keyword evidence="2" id="KW-0472">Membrane</keyword>
<evidence type="ECO:0000313" key="4">
    <source>
        <dbReference type="Proteomes" id="UP001206206"/>
    </source>
</evidence>
<keyword evidence="2" id="KW-0812">Transmembrane</keyword>
<reference evidence="3 4" key="1">
    <citation type="submission" date="2022-06" db="EMBL/GenBank/DDBJ databases">
        <title>Draft genome sequence of type strain Streptomyces rubrisoli DSM 42083.</title>
        <authorList>
            <person name="Duangmal K."/>
            <person name="Klaysubun C."/>
        </authorList>
    </citation>
    <scope>NUCLEOTIDE SEQUENCE [LARGE SCALE GENOMIC DNA]</scope>
    <source>
        <strain evidence="3 4">DSM 42083</strain>
    </source>
</reference>
<feature type="compositionally biased region" description="Polar residues" evidence="1">
    <location>
        <begin position="279"/>
        <end position="288"/>
    </location>
</feature>
<accession>A0ABT1P5N8</accession>
<sequence length="506" mass="53318">MRYGSWGPLTRWLAATVALVALLAAGWGVYLVLRPDLSCGPGVVKRGPAHECTGVSDGRVSFGRYLDQVTDRIRAENDSPAVARGPHVTVAMMVPMSSTGPADQQQVLHEVQGAYLAQYRANHDDNGRAPAIRLVLANPGRDSGSWPPVAAELARMAASTQDNLRAVVGFDISVPNTQATIDELTNTYGVPVVEGPMTADDIANSPSTPAKYKGLARIAATNSDQAAALASYDRSVRPQQTLVVEDVRGGDNYVRTLRQAFESRTKGAPLAPEQFRSPPDTNSEGSTANDFQQMVSTICESPAKVIYFAGRPVQLRQFVNALGARGCTDHDYTVISGSGASTIALDPLFDWDALRRGVTLLYASDGHPDAWTSAGAPATGGSADAYRTLTKVIGEAGAGAVDLTDSRAISVYDSAWTAITAIRDATHGGSGLPTTTDVADEWLRLHGAQKVLGVSGWICLDNYGNPYDKAVSVVRLSPATGRADFAGLAWPTGHPPTADCTAPNGG</sequence>
<organism evidence="3 4">
    <name type="scientific">Streptantibioticus rubrisoli</name>
    <dbReference type="NCBI Taxonomy" id="1387313"/>
    <lineage>
        <taxon>Bacteria</taxon>
        <taxon>Bacillati</taxon>
        <taxon>Actinomycetota</taxon>
        <taxon>Actinomycetes</taxon>
        <taxon>Kitasatosporales</taxon>
        <taxon>Streptomycetaceae</taxon>
        <taxon>Streptantibioticus</taxon>
    </lineage>
</organism>
<keyword evidence="2" id="KW-1133">Transmembrane helix</keyword>
<gene>
    <name evidence="3" type="ORF">NON19_01240</name>
</gene>
<dbReference type="Gene3D" id="3.40.50.2300">
    <property type="match status" value="2"/>
</dbReference>
<keyword evidence="4" id="KW-1185">Reference proteome</keyword>
<evidence type="ECO:0000256" key="2">
    <source>
        <dbReference type="SAM" id="Phobius"/>
    </source>
</evidence>
<dbReference type="Proteomes" id="UP001206206">
    <property type="component" value="Unassembled WGS sequence"/>
</dbReference>